<dbReference type="RefSeq" id="WP_200357338.1">
    <property type="nucleotide sequence ID" value="NZ_JAENIL010000041.1"/>
</dbReference>
<evidence type="ECO:0000313" key="2">
    <source>
        <dbReference type="EMBL" id="MBK1879126.1"/>
    </source>
</evidence>
<reference evidence="2" key="1">
    <citation type="submission" date="2021-01" db="EMBL/GenBank/DDBJ databases">
        <title>Modified the classification status of verrucomicrobia.</title>
        <authorList>
            <person name="Feng X."/>
        </authorList>
    </citation>
    <scope>NUCLEOTIDE SEQUENCE</scope>
    <source>
        <strain evidence="2">KCTC 13126</strain>
    </source>
</reference>
<dbReference type="InterPro" id="IPR032675">
    <property type="entry name" value="LRR_dom_sf"/>
</dbReference>
<gene>
    <name evidence="2" type="ORF">JIN87_19735</name>
</gene>
<evidence type="ECO:0000259" key="1">
    <source>
        <dbReference type="Pfam" id="PF07635"/>
    </source>
</evidence>
<protein>
    <recommendedName>
        <fullName evidence="1">Cytochrome C Planctomycete-type domain-containing protein</fullName>
    </recommendedName>
</protein>
<organism evidence="2 3">
    <name type="scientific">Pelagicoccus mobilis</name>
    <dbReference type="NCBI Taxonomy" id="415221"/>
    <lineage>
        <taxon>Bacteria</taxon>
        <taxon>Pseudomonadati</taxon>
        <taxon>Verrucomicrobiota</taxon>
        <taxon>Opitutia</taxon>
        <taxon>Puniceicoccales</taxon>
        <taxon>Pelagicoccaceae</taxon>
        <taxon>Pelagicoccus</taxon>
    </lineage>
</organism>
<dbReference type="EMBL" id="JAENIL010000041">
    <property type="protein sequence ID" value="MBK1879126.1"/>
    <property type="molecule type" value="Genomic_DNA"/>
</dbReference>
<dbReference type="InterPro" id="IPR011429">
    <property type="entry name" value="Cyt_c_Planctomycete-type"/>
</dbReference>
<dbReference type="GO" id="GO:0009055">
    <property type="term" value="F:electron transfer activity"/>
    <property type="evidence" value="ECO:0007669"/>
    <property type="project" value="InterPro"/>
</dbReference>
<dbReference type="SUPFAM" id="SSF52047">
    <property type="entry name" value="RNI-like"/>
    <property type="match status" value="1"/>
</dbReference>
<dbReference type="InterPro" id="IPR036909">
    <property type="entry name" value="Cyt_c-like_dom_sf"/>
</dbReference>
<dbReference type="GO" id="GO:0020037">
    <property type="term" value="F:heme binding"/>
    <property type="evidence" value="ECO:0007669"/>
    <property type="project" value="InterPro"/>
</dbReference>
<name>A0A934VMR9_9BACT</name>
<sequence>MLAVLGVASLHANGTVNFHEEVFPIFEDKCFRCHSSQKQKGDLRLDSPIWIMQGGENGDVVIPGDPDESPVYYMTTYPEDDPDYMPSKGDGLTEAEQELLRRWIAEGANFGDVMGGSMMDSAVAESVSSKYTDELPLPPASYEYSVSVVGIVHSLEELGLRVDTVNHDAELFELTYTYADEREAYALRKLDPIASSVVKLNYGRSKVRDQDLIGINGFEALSYVDLRRTRITDEALAHFEGLESLEYLNLFETDVSDAGLKSLRSFAGLKQLYVRGTQVTTAGIRSLQKAIPDLKIVH</sequence>
<proteinExistence type="predicted"/>
<dbReference type="Proteomes" id="UP000617628">
    <property type="component" value="Unassembled WGS sequence"/>
</dbReference>
<dbReference type="SUPFAM" id="SSF46626">
    <property type="entry name" value="Cytochrome c"/>
    <property type="match status" value="1"/>
</dbReference>
<evidence type="ECO:0000313" key="3">
    <source>
        <dbReference type="Proteomes" id="UP000617628"/>
    </source>
</evidence>
<dbReference type="PANTHER" id="PTHR35889">
    <property type="entry name" value="CYCLOINULO-OLIGOSACCHARIDE FRUCTANOTRANSFERASE-RELATED"/>
    <property type="match status" value="1"/>
</dbReference>
<dbReference type="Gene3D" id="3.80.10.10">
    <property type="entry name" value="Ribonuclease Inhibitor"/>
    <property type="match status" value="1"/>
</dbReference>
<comment type="caution">
    <text evidence="2">The sequence shown here is derived from an EMBL/GenBank/DDBJ whole genome shotgun (WGS) entry which is preliminary data.</text>
</comment>
<accession>A0A934VMR9</accession>
<feature type="domain" description="Cytochrome C Planctomycete-type" evidence="1">
    <location>
        <begin position="30"/>
        <end position="86"/>
    </location>
</feature>
<dbReference type="AlphaFoldDB" id="A0A934VMR9"/>
<dbReference type="Pfam" id="PF07635">
    <property type="entry name" value="PSCyt1"/>
    <property type="match status" value="1"/>
</dbReference>
<dbReference type="PANTHER" id="PTHR35889:SF3">
    <property type="entry name" value="F-BOX DOMAIN-CONTAINING PROTEIN"/>
    <property type="match status" value="1"/>
</dbReference>
<keyword evidence="3" id="KW-1185">Reference proteome</keyword>